<dbReference type="EMBL" id="SMMG02000007">
    <property type="protein sequence ID" value="KAA3466733.1"/>
    <property type="molecule type" value="Genomic_DNA"/>
</dbReference>
<dbReference type="Pfam" id="PF17917">
    <property type="entry name" value="RT_RNaseH"/>
    <property type="match status" value="1"/>
</dbReference>
<dbReference type="GO" id="GO:0016787">
    <property type="term" value="F:hydrolase activity"/>
    <property type="evidence" value="ECO:0007669"/>
    <property type="project" value="UniProtKB-KW"/>
</dbReference>
<dbReference type="PANTHER" id="PTHR34072:SF57">
    <property type="entry name" value="RNA-DIRECTED DNA POLYMERASE"/>
    <property type="match status" value="1"/>
</dbReference>
<dbReference type="SUPFAM" id="SSF56672">
    <property type="entry name" value="DNA/RNA polymerases"/>
    <property type="match status" value="1"/>
</dbReference>
<keyword evidence="1" id="KW-0808">Transferase</keyword>
<comment type="caution">
    <text evidence="8">The sequence shown here is derived from an EMBL/GenBank/DDBJ whole genome shotgun (WGS) entry which is preliminary data.</text>
</comment>
<dbReference type="AlphaFoldDB" id="A0A5B6VCC1"/>
<dbReference type="Proteomes" id="UP000325315">
    <property type="component" value="Unassembled WGS sequence"/>
</dbReference>
<dbReference type="OrthoDB" id="10055717at2759"/>
<evidence type="ECO:0000256" key="2">
    <source>
        <dbReference type="ARBA" id="ARBA00022695"/>
    </source>
</evidence>
<dbReference type="PANTHER" id="PTHR34072">
    <property type="entry name" value="ENZYMATIC POLYPROTEIN-RELATED"/>
    <property type="match status" value="1"/>
</dbReference>
<dbReference type="InterPro" id="IPR043502">
    <property type="entry name" value="DNA/RNA_pol_sf"/>
</dbReference>
<evidence type="ECO:0000256" key="5">
    <source>
        <dbReference type="ARBA" id="ARBA00022801"/>
    </source>
</evidence>
<keyword evidence="4" id="KW-0255">Endonuclease</keyword>
<dbReference type="InterPro" id="IPR041373">
    <property type="entry name" value="RT_RNaseH"/>
</dbReference>
<keyword evidence="9" id="KW-1185">Reference proteome</keyword>
<feature type="domain" description="Reverse transcriptase RNase H-like" evidence="7">
    <location>
        <begin position="15"/>
        <end position="110"/>
    </location>
</feature>
<evidence type="ECO:0000313" key="8">
    <source>
        <dbReference type="EMBL" id="KAA3466733.1"/>
    </source>
</evidence>
<keyword evidence="3" id="KW-0540">Nuclease</keyword>
<keyword evidence="6" id="KW-0695">RNA-directed DNA polymerase</keyword>
<dbReference type="GO" id="GO:0003964">
    <property type="term" value="F:RNA-directed DNA polymerase activity"/>
    <property type="evidence" value="ECO:0007669"/>
    <property type="project" value="UniProtKB-KW"/>
</dbReference>
<reference evidence="9" key="1">
    <citation type="journal article" date="2019" name="Plant Biotechnol. J.">
        <title>Genome sequencing of the Australian wild diploid species Gossypium australe highlights disease resistance and delayed gland morphogenesis.</title>
        <authorList>
            <person name="Cai Y."/>
            <person name="Cai X."/>
            <person name="Wang Q."/>
            <person name="Wang P."/>
            <person name="Zhang Y."/>
            <person name="Cai C."/>
            <person name="Xu Y."/>
            <person name="Wang K."/>
            <person name="Zhou Z."/>
            <person name="Wang C."/>
            <person name="Geng S."/>
            <person name="Li B."/>
            <person name="Dong Q."/>
            <person name="Hou Y."/>
            <person name="Wang H."/>
            <person name="Ai P."/>
            <person name="Liu Z."/>
            <person name="Yi F."/>
            <person name="Sun M."/>
            <person name="An G."/>
            <person name="Cheng J."/>
            <person name="Zhang Y."/>
            <person name="Shi Q."/>
            <person name="Xie Y."/>
            <person name="Shi X."/>
            <person name="Chang Y."/>
            <person name="Huang F."/>
            <person name="Chen Y."/>
            <person name="Hong S."/>
            <person name="Mi L."/>
            <person name="Sun Q."/>
            <person name="Zhang L."/>
            <person name="Zhou B."/>
            <person name="Peng R."/>
            <person name="Zhang X."/>
            <person name="Liu F."/>
        </authorList>
    </citation>
    <scope>NUCLEOTIDE SEQUENCE [LARGE SCALE GENOMIC DNA]</scope>
    <source>
        <strain evidence="9">cv. PA1801</strain>
    </source>
</reference>
<gene>
    <name evidence="8" type="ORF">EPI10_001804</name>
</gene>
<dbReference type="CDD" id="cd09274">
    <property type="entry name" value="RNase_HI_RT_Ty3"/>
    <property type="match status" value="1"/>
</dbReference>
<evidence type="ECO:0000259" key="7">
    <source>
        <dbReference type="Pfam" id="PF17917"/>
    </source>
</evidence>
<evidence type="ECO:0000256" key="6">
    <source>
        <dbReference type="ARBA" id="ARBA00022918"/>
    </source>
</evidence>
<evidence type="ECO:0000256" key="1">
    <source>
        <dbReference type="ARBA" id="ARBA00022679"/>
    </source>
</evidence>
<evidence type="ECO:0000256" key="3">
    <source>
        <dbReference type="ARBA" id="ARBA00022722"/>
    </source>
</evidence>
<accession>A0A5B6VCC1</accession>
<evidence type="ECO:0000256" key="4">
    <source>
        <dbReference type="ARBA" id="ARBA00022759"/>
    </source>
</evidence>
<keyword evidence="5" id="KW-0378">Hydrolase</keyword>
<keyword evidence="2" id="KW-0548">Nucleotidyltransferase</keyword>
<protein>
    <submittedName>
        <fullName evidence="8">Retrovirus-related Pol polyprotein from transposon 17.6</fullName>
    </submittedName>
</protein>
<evidence type="ECO:0000313" key="9">
    <source>
        <dbReference type="Proteomes" id="UP000325315"/>
    </source>
</evidence>
<proteinExistence type="predicted"/>
<sequence length="137" mass="16111">MKKKLAMASIIMSPDWEEHFVIMCNASDYAVGAKMNKIHYASKMLNSTQCAYTTTEKEMLAIIFACEKFRPYLMVNRAYVYTDRSTLKYVLKKKETKASLMRWVFFLQEFNLWTMDRKGTKNQVTIHPSRLEVDAKK</sequence>
<organism evidence="8 9">
    <name type="scientific">Gossypium australe</name>
    <dbReference type="NCBI Taxonomy" id="47621"/>
    <lineage>
        <taxon>Eukaryota</taxon>
        <taxon>Viridiplantae</taxon>
        <taxon>Streptophyta</taxon>
        <taxon>Embryophyta</taxon>
        <taxon>Tracheophyta</taxon>
        <taxon>Spermatophyta</taxon>
        <taxon>Magnoliopsida</taxon>
        <taxon>eudicotyledons</taxon>
        <taxon>Gunneridae</taxon>
        <taxon>Pentapetalae</taxon>
        <taxon>rosids</taxon>
        <taxon>malvids</taxon>
        <taxon>Malvales</taxon>
        <taxon>Malvaceae</taxon>
        <taxon>Malvoideae</taxon>
        <taxon>Gossypium</taxon>
    </lineage>
</organism>
<dbReference type="GO" id="GO:0004519">
    <property type="term" value="F:endonuclease activity"/>
    <property type="evidence" value="ECO:0007669"/>
    <property type="project" value="UniProtKB-KW"/>
</dbReference>
<name>A0A5B6VCC1_9ROSI</name>